<dbReference type="STRING" id="47311.MBCUT_15080"/>
<evidence type="ECO:0000313" key="8">
    <source>
        <dbReference type="Proteomes" id="UP000077275"/>
    </source>
</evidence>
<dbReference type="InterPro" id="IPR036291">
    <property type="entry name" value="NAD(P)-bd_dom_sf"/>
</dbReference>
<dbReference type="Gene3D" id="3.30.160.110">
    <property type="entry name" value="Siroheme synthase, domain 2"/>
    <property type="match status" value="1"/>
</dbReference>
<dbReference type="UniPathway" id="UPA00262">
    <property type="reaction ID" value="UER00222"/>
</dbReference>
<protein>
    <recommendedName>
        <fullName evidence="2">precorrin-2 dehydrogenase</fullName>
        <ecNumber evidence="2">1.3.1.76</ecNumber>
    </recommendedName>
</protein>
<dbReference type="EC" id="1.3.1.76" evidence="2"/>
<evidence type="ECO:0000256" key="1">
    <source>
        <dbReference type="ARBA" id="ARBA00005010"/>
    </source>
</evidence>
<keyword evidence="4" id="KW-0520">NAD</keyword>
<dbReference type="InterPro" id="IPR028161">
    <property type="entry name" value="Met8-like"/>
</dbReference>
<dbReference type="OrthoDB" id="10510at2157"/>
<dbReference type="Pfam" id="PF13241">
    <property type="entry name" value="NAD_binding_7"/>
    <property type="match status" value="1"/>
</dbReference>
<dbReference type="GO" id="GO:0043115">
    <property type="term" value="F:precorrin-2 dehydrogenase activity"/>
    <property type="evidence" value="ECO:0007669"/>
    <property type="project" value="UniProtKB-EC"/>
</dbReference>
<dbReference type="NCBIfam" id="TIGR01470">
    <property type="entry name" value="cysG_Nterm"/>
    <property type="match status" value="1"/>
</dbReference>
<dbReference type="PATRIC" id="fig|47311.3.peg.1642"/>
<dbReference type="SUPFAM" id="SSF51735">
    <property type="entry name" value="NAD(P)-binding Rossmann-fold domains"/>
    <property type="match status" value="1"/>
</dbReference>
<dbReference type="Proteomes" id="UP000077275">
    <property type="component" value="Unassembled WGS sequence"/>
</dbReference>
<name>A0A166DEH0_9EURY</name>
<dbReference type="AlphaFoldDB" id="A0A166DEH0"/>
<evidence type="ECO:0000313" key="7">
    <source>
        <dbReference type="EMBL" id="KZX15511.1"/>
    </source>
</evidence>
<sequence>MGWTSLFLNMDKKKVFIIGTGEVASRRANRFLEKGAEVILAGNSIPRGLEEKGAILKSTKSHKNLKKWVQWADIVVIASGNEELNNYISSICDGKLLNRADYPENGNLIVPTSFSIEDVEISIFTNGKSPLMAREIRKKIQNIITSEDLLQIELQDYARNILKAKIKDQKERKKYLYAILEDTKINDLLKEKKIEEAKVYAEDLIKNEEAKVYAEDLIKNEEAKVYAEDLIKNEEAKVYAEDLIKNEEAKVYAEDLIKNEEAKVYAEDLIKNEENNVHDGELLKKEKREE</sequence>
<dbReference type="GO" id="GO:0004325">
    <property type="term" value="F:ferrochelatase activity"/>
    <property type="evidence" value="ECO:0007669"/>
    <property type="project" value="InterPro"/>
</dbReference>
<evidence type="ECO:0000256" key="6">
    <source>
        <dbReference type="ARBA" id="ARBA00047561"/>
    </source>
</evidence>
<comment type="pathway">
    <text evidence="1">Porphyrin-containing compound metabolism; siroheme biosynthesis; sirohydrochlorin from precorrin-2: step 1/1.</text>
</comment>
<keyword evidence="8" id="KW-1185">Reference proteome</keyword>
<comment type="catalytic activity">
    <reaction evidence="6">
        <text>precorrin-2 + NAD(+) = sirohydrochlorin + NADH + 2 H(+)</text>
        <dbReference type="Rhea" id="RHEA:15613"/>
        <dbReference type="ChEBI" id="CHEBI:15378"/>
        <dbReference type="ChEBI" id="CHEBI:57540"/>
        <dbReference type="ChEBI" id="CHEBI:57945"/>
        <dbReference type="ChEBI" id="CHEBI:58351"/>
        <dbReference type="ChEBI" id="CHEBI:58827"/>
        <dbReference type="EC" id="1.3.1.76"/>
    </reaction>
</comment>
<accession>A0A166DEH0</accession>
<evidence type="ECO:0000256" key="3">
    <source>
        <dbReference type="ARBA" id="ARBA00023002"/>
    </source>
</evidence>
<gene>
    <name evidence="7" type="primary">sirC</name>
    <name evidence="7" type="ORF">MBCUT_15080</name>
</gene>
<reference evidence="7 8" key="1">
    <citation type="submission" date="2016-04" db="EMBL/GenBank/DDBJ databases">
        <title>Genome sequence of Methanobrevibacter cuticularis DSM 11139.</title>
        <authorList>
            <person name="Poehlein A."/>
            <person name="Seedorf H."/>
            <person name="Daniel R."/>
        </authorList>
    </citation>
    <scope>NUCLEOTIDE SEQUENCE [LARGE SCALE GENOMIC DNA]</scope>
    <source>
        <strain evidence="7 8">DSM 11139</strain>
    </source>
</reference>
<dbReference type="Gene3D" id="3.40.50.720">
    <property type="entry name" value="NAD(P)-binding Rossmann-like Domain"/>
    <property type="match status" value="1"/>
</dbReference>
<keyword evidence="5" id="KW-0627">Porphyrin biosynthesis</keyword>
<dbReference type="EMBL" id="LWMW01000117">
    <property type="protein sequence ID" value="KZX15511.1"/>
    <property type="molecule type" value="Genomic_DNA"/>
</dbReference>
<dbReference type="GO" id="GO:0019354">
    <property type="term" value="P:siroheme biosynthetic process"/>
    <property type="evidence" value="ECO:0007669"/>
    <property type="project" value="UniProtKB-UniPathway"/>
</dbReference>
<dbReference type="PANTHER" id="PTHR35330:SF1">
    <property type="entry name" value="SIROHEME BIOSYNTHESIS PROTEIN MET8"/>
    <property type="match status" value="1"/>
</dbReference>
<evidence type="ECO:0000256" key="2">
    <source>
        <dbReference type="ARBA" id="ARBA00012400"/>
    </source>
</evidence>
<comment type="caution">
    <text evidence="7">The sequence shown here is derived from an EMBL/GenBank/DDBJ whole genome shotgun (WGS) entry which is preliminary data.</text>
</comment>
<organism evidence="7 8">
    <name type="scientific">Methanobrevibacter cuticularis</name>
    <dbReference type="NCBI Taxonomy" id="47311"/>
    <lineage>
        <taxon>Archaea</taxon>
        <taxon>Methanobacteriati</taxon>
        <taxon>Methanobacteriota</taxon>
        <taxon>Methanomada group</taxon>
        <taxon>Methanobacteria</taxon>
        <taxon>Methanobacteriales</taxon>
        <taxon>Methanobacteriaceae</taxon>
        <taxon>Methanobrevibacter</taxon>
    </lineage>
</organism>
<keyword evidence="3 7" id="KW-0560">Oxidoreductase</keyword>
<proteinExistence type="predicted"/>
<evidence type="ECO:0000256" key="4">
    <source>
        <dbReference type="ARBA" id="ARBA00023027"/>
    </source>
</evidence>
<dbReference type="PANTHER" id="PTHR35330">
    <property type="entry name" value="SIROHEME BIOSYNTHESIS PROTEIN MET8"/>
    <property type="match status" value="1"/>
</dbReference>
<dbReference type="InterPro" id="IPR006367">
    <property type="entry name" value="Sirohaem_synthase_N"/>
</dbReference>
<evidence type="ECO:0000256" key="5">
    <source>
        <dbReference type="ARBA" id="ARBA00023244"/>
    </source>
</evidence>
<dbReference type="SUPFAM" id="SSF75615">
    <property type="entry name" value="Siroheme synthase middle domains-like"/>
    <property type="match status" value="1"/>
</dbReference>